<evidence type="ECO:0000256" key="1">
    <source>
        <dbReference type="SAM" id="Coils"/>
    </source>
</evidence>
<feature type="compositionally biased region" description="Polar residues" evidence="2">
    <location>
        <begin position="667"/>
        <end position="684"/>
    </location>
</feature>
<gene>
    <name evidence="3" type="ORF">MONBRDRAFT_5806</name>
</gene>
<evidence type="ECO:0000256" key="2">
    <source>
        <dbReference type="SAM" id="MobiDB-lite"/>
    </source>
</evidence>
<feature type="compositionally biased region" description="Low complexity" evidence="2">
    <location>
        <begin position="594"/>
        <end position="609"/>
    </location>
</feature>
<evidence type="ECO:0000313" key="4">
    <source>
        <dbReference type="Proteomes" id="UP000001357"/>
    </source>
</evidence>
<dbReference type="OMA" id="CQRMESE"/>
<feature type="region of interest" description="Disordered" evidence="2">
    <location>
        <begin position="633"/>
        <end position="684"/>
    </location>
</feature>
<name>A9USI6_MONBE</name>
<feature type="compositionally biased region" description="Low complexity" evidence="2">
    <location>
        <begin position="633"/>
        <end position="656"/>
    </location>
</feature>
<feature type="coiled-coil region" evidence="1">
    <location>
        <begin position="122"/>
        <end position="222"/>
    </location>
</feature>
<dbReference type="InParanoid" id="A9USI6"/>
<accession>A9USI6</accession>
<dbReference type="RefSeq" id="XP_001743393.1">
    <property type="nucleotide sequence ID" value="XM_001743341.1"/>
</dbReference>
<proteinExistence type="predicted"/>
<feature type="region of interest" description="Disordered" evidence="2">
    <location>
        <begin position="579"/>
        <end position="612"/>
    </location>
</feature>
<dbReference type="Proteomes" id="UP000001357">
    <property type="component" value="Unassembled WGS sequence"/>
</dbReference>
<protein>
    <submittedName>
        <fullName evidence="3">Uncharacterized protein</fullName>
    </submittedName>
</protein>
<keyword evidence="1" id="KW-0175">Coiled coil</keyword>
<dbReference type="EMBL" id="CH991544">
    <property type="protein sequence ID" value="EDQ92107.1"/>
    <property type="molecule type" value="Genomic_DNA"/>
</dbReference>
<dbReference type="GeneID" id="5888271"/>
<dbReference type="KEGG" id="mbr:MONBRDRAFT_5806"/>
<keyword evidence="4" id="KW-1185">Reference proteome</keyword>
<sequence>MASPEVEDDIFMPSPRDMYRSFCSELGEFGLIELQHVLDAYGVVMEEPTQVAAMLAQLDVDGARQRSNVTSDSTSVEGGTDRLEQLLRQLQQSGINSGLVRELQELTFGEFERLQNQASANLNGARAELERIYRVNESLTQECQRMESELNDQLAQQKATRTALQESQRLEHKLQDLEAESTRQGQTEQELRATISELETRLAETVERARQMEQELSATTDQLNLTCQESTLLHVELDQLRDAHVTLSHEHQLLTRRHSEGHERLRSLDATASSHQHEVVSLQEQVHELQEAIAMRDTEMINLREELQDAKMTLSSMALGEEGITKGSVLNEIEDLVMSQLKEETKDNDALTVSMLQQLLPHLQETRLASQNGSLVAQSIYKPTDTRAGQVTANPGVPNSLAHVAAAIHSNSDTNGSVFEDRSPSPSVIRERIITPSVDPPIVTGSAQQMTEAPETALPEEVSAVPAPFTNAIPPLADAVLSAQADEATNRVEDKLNQVLRLYAASTQHLVGVKIVTPASAANMSVPELRQLRQTLKDLVAARNKLLLRTLGERETYRNEIHLKKTVLKPVIDMVLATDMDTHPTKSTRTTPQLSSRRSSPGPLGSSPSNAALLQRSRSTSFFGSWSRRSSISGPAHGVGASPPSAPASTPRGAAGKRMLSSLGRLWSTSSTPNKSPSGSEVTV</sequence>
<dbReference type="AlphaFoldDB" id="A9USI6"/>
<organism evidence="3 4">
    <name type="scientific">Monosiga brevicollis</name>
    <name type="common">Choanoflagellate</name>
    <dbReference type="NCBI Taxonomy" id="81824"/>
    <lineage>
        <taxon>Eukaryota</taxon>
        <taxon>Choanoflagellata</taxon>
        <taxon>Craspedida</taxon>
        <taxon>Salpingoecidae</taxon>
        <taxon>Monosiga</taxon>
    </lineage>
</organism>
<reference evidence="3 4" key="1">
    <citation type="journal article" date="2008" name="Nature">
        <title>The genome of the choanoflagellate Monosiga brevicollis and the origin of metazoans.</title>
        <authorList>
            <consortium name="JGI Sequencing"/>
            <person name="King N."/>
            <person name="Westbrook M.J."/>
            <person name="Young S.L."/>
            <person name="Kuo A."/>
            <person name="Abedin M."/>
            <person name="Chapman J."/>
            <person name="Fairclough S."/>
            <person name="Hellsten U."/>
            <person name="Isogai Y."/>
            <person name="Letunic I."/>
            <person name="Marr M."/>
            <person name="Pincus D."/>
            <person name="Putnam N."/>
            <person name="Rokas A."/>
            <person name="Wright K.J."/>
            <person name="Zuzow R."/>
            <person name="Dirks W."/>
            <person name="Good M."/>
            <person name="Goodstein D."/>
            <person name="Lemons D."/>
            <person name="Li W."/>
            <person name="Lyons J.B."/>
            <person name="Morris A."/>
            <person name="Nichols S."/>
            <person name="Richter D.J."/>
            <person name="Salamov A."/>
            <person name="Bork P."/>
            <person name="Lim W.A."/>
            <person name="Manning G."/>
            <person name="Miller W.T."/>
            <person name="McGinnis W."/>
            <person name="Shapiro H."/>
            <person name="Tjian R."/>
            <person name="Grigoriev I.V."/>
            <person name="Rokhsar D."/>
        </authorList>
    </citation>
    <scope>NUCLEOTIDE SEQUENCE [LARGE SCALE GENOMIC DNA]</scope>
    <source>
        <strain evidence="4">MX1 / ATCC 50154</strain>
    </source>
</reference>
<evidence type="ECO:0000313" key="3">
    <source>
        <dbReference type="EMBL" id="EDQ92107.1"/>
    </source>
</evidence>